<evidence type="ECO:0000256" key="2">
    <source>
        <dbReference type="ARBA" id="ARBA00023125"/>
    </source>
</evidence>
<keyword evidence="6" id="KW-1185">Reference proteome</keyword>
<dbReference type="InterPro" id="IPR019887">
    <property type="entry name" value="Tscrpt_reg_AsnC/Lrp_C"/>
</dbReference>
<dbReference type="GO" id="GO:0043200">
    <property type="term" value="P:response to amino acid"/>
    <property type="evidence" value="ECO:0007669"/>
    <property type="project" value="TreeGrafter"/>
</dbReference>
<gene>
    <name evidence="5" type="ORF">B9T62_00720</name>
</gene>
<evidence type="ECO:0000256" key="3">
    <source>
        <dbReference type="ARBA" id="ARBA00023163"/>
    </source>
</evidence>
<accession>A0A2Z2K9I2</accession>
<dbReference type="InterPro" id="IPR036388">
    <property type="entry name" value="WH-like_DNA-bd_sf"/>
</dbReference>
<evidence type="ECO:0000313" key="6">
    <source>
        <dbReference type="Proteomes" id="UP000249890"/>
    </source>
</evidence>
<dbReference type="AlphaFoldDB" id="A0A2Z2K9I2"/>
<keyword evidence="1" id="KW-0805">Transcription regulation</keyword>
<feature type="domain" description="HTH asnC-type" evidence="4">
    <location>
        <begin position="8"/>
        <end position="69"/>
    </location>
</feature>
<proteinExistence type="predicted"/>
<keyword evidence="3" id="KW-0804">Transcription</keyword>
<dbReference type="SUPFAM" id="SSF54909">
    <property type="entry name" value="Dimeric alpha+beta barrel"/>
    <property type="match status" value="1"/>
</dbReference>
<organism evidence="5 6">
    <name type="scientific">Paenibacillus donghaensis</name>
    <dbReference type="NCBI Taxonomy" id="414771"/>
    <lineage>
        <taxon>Bacteria</taxon>
        <taxon>Bacillati</taxon>
        <taxon>Bacillota</taxon>
        <taxon>Bacilli</taxon>
        <taxon>Bacillales</taxon>
        <taxon>Paenibacillaceae</taxon>
        <taxon>Paenibacillus</taxon>
    </lineage>
</organism>
<dbReference type="KEGG" id="pdh:B9T62_00720"/>
<dbReference type="InterPro" id="IPR036390">
    <property type="entry name" value="WH_DNA-bd_sf"/>
</dbReference>
<dbReference type="GO" id="GO:0043565">
    <property type="term" value="F:sequence-specific DNA binding"/>
    <property type="evidence" value="ECO:0007669"/>
    <property type="project" value="InterPro"/>
</dbReference>
<dbReference type="Gene3D" id="3.30.70.920">
    <property type="match status" value="1"/>
</dbReference>
<dbReference type="PROSITE" id="PS50956">
    <property type="entry name" value="HTH_ASNC_2"/>
    <property type="match status" value="1"/>
</dbReference>
<name>A0A2Z2K9I2_9BACL</name>
<dbReference type="PANTHER" id="PTHR30154:SF55">
    <property type="entry name" value="HTH-TYPE TRANSCRIPTIONAL REGULATOR LRPB"/>
    <property type="match status" value="1"/>
</dbReference>
<dbReference type="SMART" id="SM00344">
    <property type="entry name" value="HTH_ASNC"/>
    <property type="match status" value="1"/>
</dbReference>
<evidence type="ECO:0000313" key="5">
    <source>
        <dbReference type="EMBL" id="ASA19500.1"/>
    </source>
</evidence>
<dbReference type="RefSeq" id="WP_087913524.1">
    <property type="nucleotide sequence ID" value="NZ_CP021780.1"/>
</dbReference>
<dbReference type="GO" id="GO:0005829">
    <property type="term" value="C:cytosol"/>
    <property type="evidence" value="ECO:0007669"/>
    <property type="project" value="TreeGrafter"/>
</dbReference>
<evidence type="ECO:0000259" key="4">
    <source>
        <dbReference type="PROSITE" id="PS50956"/>
    </source>
</evidence>
<dbReference type="Pfam" id="PF13404">
    <property type="entry name" value="HTH_AsnC-type"/>
    <property type="match status" value="1"/>
</dbReference>
<reference evidence="5 6" key="1">
    <citation type="submission" date="2017-06" db="EMBL/GenBank/DDBJ databases">
        <title>Complete genome sequence of Paenibacillus donghaensis KCTC 13049T isolated from East Sea sediment, South Korea.</title>
        <authorList>
            <person name="Jung B.K."/>
            <person name="Hong S.-J."/>
            <person name="Shin J.-H."/>
        </authorList>
    </citation>
    <scope>NUCLEOTIDE SEQUENCE [LARGE SCALE GENOMIC DNA]</scope>
    <source>
        <strain evidence="5 6">KCTC 13049</strain>
    </source>
</reference>
<evidence type="ECO:0000256" key="1">
    <source>
        <dbReference type="ARBA" id="ARBA00023015"/>
    </source>
</evidence>
<dbReference type="OrthoDB" id="34294at2"/>
<dbReference type="Gene3D" id="1.10.10.10">
    <property type="entry name" value="Winged helix-like DNA-binding domain superfamily/Winged helix DNA-binding domain"/>
    <property type="match status" value="1"/>
</dbReference>
<dbReference type="InterPro" id="IPR011008">
    <property type="entry name" value="Dimeric_a/b-barrel"/>
</dbReference>
<dbReference type="InterPro" id="IPR019888">
    <property type="entry name" value="Tscrpt_reg_AsnC-like"/>
</dbReference>
<protein>
    <submittedName>
        <fullName evidence="5">Transcriptional regulator</fullName>
    </submittedName>
</protein>
<dbReference type="PANTHER" id="PTHR30154">
    <property type="entry name" value="LEUCINE-RESPONSIVE REGULATORY PROTEIN"/>
    <property type="match status" value="1"/>
</dbReference>
<keyword evidence="2" id="KW-0238">DNA-binding</keyword>
<dbReference type="Pfam" id="PF01037">
    <property type="entry name" value="AsnC_trans_reg"/>
    <property type="match status" value="1"/>
</dbReference>
<sequence length="144" mass="16383">MNKNQIQVDETDLQILSYLIEDSRLSHKELGVLVHMTGQAVGARIRRMQDNGVIEGYTIRYSPAALGQNLQAFVTVFLGSNTVHSAFQEFARNEPSVQEVFRISGEGCYWMRVRSADQEELNLLLDKLLKYGNYQVNLDIGQMK</sequence>
<dbReference type="PRINTS" id="PR00033">
    <property type="entry name" value="HTHASNC"/>
</dbReference>
<dbReference type="Proteomes" id="UP000249890">
    <property type="component" value="Chromosome"/>
</dbReference>
<dbReference type="EMBL" id="CP021780">
    <property type="protein sequence ID" value="ASA19500.1"/>
    <property type="molecule type" value="Genomic_DNA"/>
</dbReference>
<dbReference type="SUPFAM" id="SSF46785">
    <property type="entry name" value="Winged helix' DNA-binding domain"/>
    <property type="match status" value="1"/>
</dbReference>
<dbReference type="InterPro" id="IPR000485">
    <property type="entry name" value="AsnC-type_HTH_dom"/>
</dbReference>